<dbReference type="EMBL" id="CM042890">
    <property type="protein sequence ID" value="KAI4312752.1"/>
    <property type="molecule type" value="Genomic_DNA"/>
</dbReference>
<name>A0ACB9LME3_9MYRT</name>
<proteinExistence type="predicted"/>
<accession>A0ACB9LME3</accession>
<organism evidence="1 2">
    <name type="scientific">Melastoma candidum</name>
    <dbReference type="NCBI Taxonomy" id="119954"/>
    <lineage>
        <taxon>Eukaryota</taxon>
        <taxon>Viridiplantae</taxon>
        <taxon>Streptophyta</taxon>
        <taxon>Embryophyta</taxon>
        <taxon>Tracheophyta</taxon>
        <taxon>Spermatophyta</taxon>
        <taxon>Magnoliopsida</taxon>
        <taxon>eudicotyledons</taxon>
        <taxon>Gunneridae</taxon>
        <taxon>Pentapetalae</taxon>
        <taxon>rosids</taxon>
        <taxon>malvids</taxon>
        <taxon>Myrtales</taxon>
        <taxon>Melastomataceae</taxon>
        <taxon>Melastomatoideae</taxon>
        <taxon>Melastomateae</taxon>
        <taxon>Melastoma</taxon>
    </lineage>
</organism>
<protein>
    <submittedName>
        <fullName evidence="1">Uncharacterized protein</fullName>
    </submittedName>
</protein>
<dbReference type="Proteomes" id="UP001057402">
    <property type="component" value="Chromosome 11"/>
</dbReference>
<evidence type="ECO:0000313" key="2">
    <source>
        <dbReference type="Proteomes" id="UP001057402"/>
    </source>
</evidence>
<sequence length="149" mass="16433">MNTAPLCTEILVTLFAFPFLGAIAADAYTQIPNMICNTAQFTDGSVFDQALSKTTNNLMTVIAVGKANPFIAKSCETNLFMEAYCNESIGTYECTDCFNAIKNDINNMCKNSLGVQVTLQDCNLRYETYSFDQIEEKLKPFVKCPGTTP</sequence>
<reference evidence="2" key="1">
    <citation type="journal article" date="2023" name="Front. Plant Sci.">
        <title>Chromosomal-level genome assembly of Melastoma candidum provides insights into trichome evolution.</title>
        <authorList>
            <person name="Zhong Y."/>
            <person name="Wu W."/>
            <person name="Sun C."/>
            <person name="Zou P."/>
            <person name="Liu Y."/>
            <person name="Dai S."/>
            <person name="Zhou R."/>
        </authorList>
    </citation>
    <scope>NUCLEOTIDE SEQUENCE [LARGE SCALE GENOMIC DNA]</scope>
</reference>
<evidence type="ECO:0000313" key="1">
    <source>
        <dbReference type="EMBL" id="KAI4312752.1"/>
    </source>
</evidence>
<comment type="caution">
    <text evidence="1">The sequence shown here is derived from an EMBL/GenBank/DDBJ whole genome shotgun (WGS) entry which is preliminary data.</text>
</comment>
<gene>
    <name evidence="1" type="ORF">MLD38_037549</name>
</gene>
<keyword evidence="2" id="KW-1185">Reference proteome</keyword>